<dbReference type="OrthoDB" id="5984028at2759"/>
<keyword evidence="2" id="KW-1185">Reference proteome</keyword>
<protein>
    <submittedName>
        <fullName evidence="1">Uncharacterized protein</fullName>
    </submittedName>
</protein>
<name>A0A7D9HQ90_PARCT</name>
<dbReference type="Proteomes" id="UP001152795">
    <property type="component" value="Unassembled WGS sequence"/>
</dbReference>
<reference evidence="1" key="1">
    <citation type="submission" date="2020-04" db="EMBL/GenBank/DDBJ databases">
        <authorList>
            <person name="Alioto T."/>
            <person name="Alioto T."/>
            <person name="Gomez Garrido J."/>
        </authorList>
    </citation>
    <scope>NUCLEOTIDE SEQUENCE</scope>
    <source>
        <strain evidence="1">A484AB</strain>
    </source>
</reference>
<proteinExistence type="predicted"/>
<comment type="caution">
    <text evidence="1">The sequence shown here is derived from an EMBL/GenBank/DDBJ whole genome shotgun (WGS) entry which is preliminary data.</text>
</comment>
<evidence type="ECO:0000313" key="2">
    <source>
        <dbReference type="Proteomes" id="UP001152795"/>
    </source>
</evidence>
<sequence>MPPKKKPAVAQAAADVEVNSSSLLMPDVSSFEEILNKRLNEHAKELNAIIVKSKEVLHNDIKAIQASQQFMSDKFDQILAEMTQIKAENVQLKREVDELNAKVSRLEEEQENINSYSRRDCLEFHGIPQNSTENTDELVKRVANLVGVEINPYDISSSHRLPSRRG</sequence>
<accession>A0A7D9HQ90</accession>
<gene>
    <name evidence="1" type="ORF">PACLA_8A042678</name>
</gene>
<dbReference type="EMBL" id="CACRXK020001731">
    <property type="protein sequence ID" value="CAB3990817.1"/>
    <property type="molecule type" value="Genomic_DNA"/>
</dbReference>
<organism evidence="1 2">
    <name type="scientific">Paramuricea clavata</name>
    <name type="common">Red gorgonian</name>
    <name type="synonym">Violescent sea-whip</name>
    <dbReference type="NCBI Taxonomy" id="317549"/>
    <lineage>
        <taxon>Eukaryota</taxon>
        <taxon>Metazoa</taxon>
        <taxon>Cnidaria</taxon>
        <taxon>Anthozoa</taxon>
        <taxon>Octocorallia</taxon>
        <taxon>Malacalcyonacea</taxon>
        <taxon>Plexauridae</taxon>
        <taxon>Paramuricea</taxon>
    </lineage>
</organism>
<dbReference type="AlphaFoldDB" id="A0A7D9HQ90"/>
<evidence type="ECO:0000313" key="1">
    <source>
        <dbReference type="EMBL" id="CAB3990817.1"/>
    </source>
</evidence>